<dbReference type="OrthoDB" id="9996895at2759"/>
<dbReference type="InterPro" id="IPR027417">
    <property type="entry name" value="P-loop_NTPase"/>
</dbReference>
<dbReference type="SMART" id="SM00382">
    <property type="entry name" value="AAA"/>
    <property type="match status" value="1"/>
</dbReference>
<accession>A0A6P4YDE8</accession>
<feature type="compositionally biased region" description="Basic and acidic residues" evidence="1">
    <location>
        <begin position="1771"/>
        <end position="1784"/>
    </location>
</feature>
<dbReference type="GeneID" id="109464270"/>
<feature type="region of interest" description="Disordered" evidence="1">
    <location>
        <begin position="1029"/>
        <end position="1216"/>
    </location>
</feature>
<feature type="compositionally biased region" description="Polar residues" evidence="1">
    <location>
        <begin position="1037"/>
        <end position="1053"/>
    </location>
</feature>
<feature type="compositionally biased region" description="Basic residues" evidence="1">
    <location>
        <begin position="111"/>
        <end position="125"/>
    </location>
</feature>
<feature type="compositionally biased region" description="Basic and acidic residues" evidence="1">
    <location>
        <begin position="803"/>
        <end position="816"/>
    </location>
</feature>
<feature type="compositionally biased region" description="Basic and acidic residues" evidence="1">
    <location>
        <begin position="126"/>
        <end position="137"/>
    </location>
</feature>
<gene>
    <name evidence="4" type="primary">LOC109464270</name>
</gene>
<dbReference type="GO" id="GO:0005634">
    <property type="term" value="C:nucleus"/>
    <property type="evidence" value="ECO:0007669"/>
    <property type="project" value="TreeGrafter"/>
</dbReference>
<feature type="compositionally biased region" description="Basic and acidic residues" evidence="1">
    <location>
        <begin position="1065"/>
        <end position="1077"/>
    </location>
</feature>
<dbReference type="PANTHER" id="PTHR23389:SF21">
    <property type="entry name" value="ATPASE FAMILY AAA DOMAIN-CONTAINING PROTEIN 5"/>
    <property type="match status" value="1"/>
</dbReference>
<dbReference type="GO" id="GO:0061860">
    <property type="term" value="F:DNA clamp unloader activity"/>
    <property type="evidence" value="ECO:0007669"/>
    <property type="project" value="TreeGrafter"/>
</dbReference>
<feature type="region of interest" description="Disordered" evidence="1">
    <location>
        <begin position="1762"/>
        <end position="1828"/>
    </location>
</feature>
<feature type="compositionally biased region" description="Basic and acidic residues" evidence="1">
    <location>
        <begin position="584"/>
        <end position="609"/>
    </location>
</feature>
<feature type="region of interest" description="Disordered" evidence="1">
    <location>
        <begin position="1386"/>
        <end position="1456"/>
    </location>
</feature>
<feature type="compositionally biased region" description="Basic and acidic residues" evidence="1">
    <location>
        <begin position="530"/>
        <end position="557"/>
    </location>
</feature>
<evidence type="ECO:0000256" key="1">
    <source>
        <dbReference type="SAM" id="MobiDB-lite"/>
    </source>
</evidence>
<dbReference type="CDD" id="cd00009">
    <property type="entry name" value="AAA"/>
    <property type="match status" value="1"/>
</dbReference>
<protein>
    <submittedName>
        <fullName evidence="4">ATPase family AAA domain-containing protein 5-like isoform X2</fullName>
    </submittedName>
</protein>
<feature type="compositionally biased region" description="Basic residues" evidence="1">
    <location>
        <begin position="689"/>
        <end position="698"/>
    </location>
</feature>
<feature type="compositionally biased region" description="Acidic residues" evidence="1">
    <location>
        <begin position="470"/>
        <end position="480"/>
    </location>
</feature>
<sequence>MLGALSVAMETTTGVGCQEQVTKQIQSMAAVKCPPPAPNLITQYFKSPPKPEVTSPKPSGIMGYFKPMGKSPSQQCKPQGMMGTKMASPVTAPKSLSEKDTDKPVKEKVTKTKLKKVAKAKNKKPSNKDVEEVKDQDGNQEVEEKESEKVKELKQTGTESSACLRTENGDGGSVGNIRKSKKRKKSDVLNSSVDEFEAQPKKASKVSVSAAPVENLTTSQDEATAQVDKKTKFSTKAEDGREEIKQTATNVKKQDTPQEGKGKKQSSEEGRDVGGVNHCKTAEEALIDSSTAVDRSICEVDPGDDSVMMISYHDYLANSQSEAEEEEDEDDKVATDVIDPENNDPSHVEAEISYIDFLKDGVEEIKDGHNTEGVKDVDETSNQEIPYEEFVKNISNTTGEDDNMSKPSGASVGGSPNSSGQGKVVTTEAQVHSLKEENVPKQKHSELLKQGKRASTPKTKGRKKSNVVVEEVDLVIEESSDNSKKVNEERAKIQISSTTKKDDDPETRARKEEVRKNFMANFRQPGTKKKAAETEGKDVESVKEDQGKEKEVEDVKADKKRAVKYSQPAAKSNTRARKPAAKKASIEKKDEEEKESPALKKTERSDIKTAKKKVTLEDATSTKVRKKTDNKTARKKKEEAAKEAESVEVVEPEVEETPTRTTRSGRKCVYRSQLLSMGSPNTPSPIRLRLTRVTRRKQAQLDNPEDFTPKSKKKAKNAKVTKAQELIQKAKAQKSSKAKSKAENRPQPKVARPKRQAAKPKSPEVVEITDETTTSGPQSKRVKAGEGATKVVSPRGKKRKITPKKEAPKVGKDGKPLRSFLDVLGKKKVSSPRKAVGSPRKAAALFSTFGKNVTKDGRSSPLVILDEDSRGSGSESSMDEATFAARRNFLMSGIPDRLRKQITLTAAQAQAYAYPPFPTVSHVQQRDTVIPDGQLDFWNLPHPKEKSIPTAELQTDWNFESKDLKDGLHLGAVTTCTLKHVSDREPRTPVPQLPHAVCKSLVAEIGTYCPGVPVRRVYKRYRSRYLEHQGHEHQEQLQDSSQPTSQPVATTEPTALKNKKSNKRKLSEVTEGQEHNTNKRKKTEEEPEGQRNSPEGQESRKRGRLSRRSKMADRNKGQQSNTPKESDGEGGRRRSGRAKRNSSPSQEKEEPRRSSRRASRKQDEENKEQSQEEVKIVEEAPTESSETNQDGIQDSLWTDKYQPRSSSEVIGNTGAMKKLKGWLHDWKIRADKEMRRMMKEMKKQKKAQKNAAKKSGSQGSGDWWDDDDSDFDISDDGDSDYNEEEEEDGLCNTMLLLGPTGIGKTSAVYACAQELGYKVFEVNAASLRSGKQVLTQLREATQSHQVSKQAQTGGAASLFKTSLTPQKVKPGANKASMHSSFAGFFKKTEDGTKEEDSRGPAGSKKVRRSLELGQSSEAKGNKKVKKSEKRRSSKGSGNKKSSEKQTEAKPAATQEPTRAMTSLILFEEVDVVFEDDKGFLPAINTLMTTTKRPIILTTSDATFPARFEGRYEELAFKQPLQPIVTSHLQLLCLAENLPTKRADVEATVALSCGDIRHAMLSLQFWAESGGGRVEKQMASDLHKVATSTENMSQPAQIEESSQSQTCDTADISVKPGDKTTMVLGPLPDDEDAMDADDFLSCRRTAATLRNKVPLAADDTCDSCPSSQEVAMETVAMEASPETVDVHSQCLESVLGVHNVAGCKNQLLEMFKTQDSDQECLARQITLTASCQWQGRNLLFYNVEQLLPLPTTPWIRPRCNNSSVLQTVPSQDEEKGKGRQRRGESLLDSSLFDAEDLPSSQPKDATTEEDKKSLQVTTEGRTKNEEDVDAQSTTTVVEKEENVFKKKLICQALASFCELSENKSFLDSHRHSSSQKEGFCKTDQSAWRAKVKSGMTDRVRIVEESDWRTAEMGAELRAAVEVMSMRQCKRAVGKLVSEFTQDSGSKDLCEELTLPVVGDAANLRTVNLQDETQAQLSMFSTRHQTVHGVMSALPNLTHGQHRAVALDYLPTLRSICATEKLREASKLKRRFLHYLDNNGLSLKQSVLNALAQEF</sequence>
<feature type="compositionally biased region" description="Polar residues" evidence="1">
    <location>
        <begin position="1182"/>
        <end position="1196"/>
    </location>
</feature>
<feature type="compositionally biased region" description="Basic and acidic residues" evidence="1">
    <location>
        <begin position="1386"/>
        <end position="1398"/>
    </location>
</feature>
<feature type="compositionally biased region" description="Low complexity" evidence="1">
    <location>
        <begin position="1253"/>
        <end position="1262"/>
    </location>
</feature>
<dbReference type="GO" id="GO:0005524">
    <property type="term" value="F:ATP binding"/>
    <property type="evidence" value="ECO:0007669"/>
    <property type="project" value="InterPro"/>
</dbReference>
<proteinExistence type="predicted"/>
<feature type="compositionally biased region" description="Basic residues" evidence="1">
    <location>
        <begin position="1421"/>
        <end position="1433"/>
    </location>
</feature>
<dbReference type="FunFam" id="3.40.50.300:FF:003283">
    <property type="entry name" value="Predicted protein"/>
    <property type="match status" value="1"/>
</dbReference>
<dbReference type="Pfam" id="PF00004">
    <property type="entry name" value="AAA"/>
    <property type="match status" value="1"/>
</dbReference>
<evidence type="ECO:0000313" key="3">
    <source>
        <dbReference type="Proteomes" id="UP000515135"/>
    </source>
</evidence>
<feature type="compositionally biased region" description="Acidic residues" evidence="1">
    <location>
        <begin position="322"/>
        <end position="331"/>
    </location>
</feature>
<feature type="compositionally biased region" description="Basic residues" evidence="1">
    <location>
        <begin position="1242"/>
        <end position="1252"/>
    </location>
</feature>
<dbReference type="SUPFAM" id="SSF52540">
    <property type="entry name" value="P-loop containing nucleoside triphosphate hydrolases"/>
    <property type="match status" value="1"/>
</dbReference>
<dbReference type="Proteomes" id="UP000515135">
    <property type="component" value="Unplaced"/>
</dbReference>
<feature type="compositionally biased region" description="Basic and acidic residues" evidence="1">
    <location>
        <begin position="252"/>
        <end position="272"/>
    </location>
</feature>
<feature type="compositionally biased region" description="Acidic residues" evidence="1">
    <location>
        <begin position="646"/>
        <end position="656"/>
    </location>
</feature>
<feature type="compositionally biased region" description="Basic and acidic residues" evidence="1">
    <location>
        <begin position="627"/>
        <end position="645"/>
    </location>
</feature>
<feature type="compositionally biased region" description="Basic and acidic residues" evidence="1">
    <location>
        <begin position="96"/>
        <end position="110"/>
    </location>
</feature>
<feature type="compositionally biased region" description="Basic residues" evidence="1">
    <location>
        <begin position="710"/>
        <end position="719"/>
    </location>
</feature>
<feature type="region of interest" description="Disordered" evidence="1">
    <location>
        <begin position="318"/>
        <end position="349"/>
    </location>
</feature>
<dbReference type="PANTHER" id="PTHR23389">
    <property type="entry name" value="CHROMOSOME TRANSMISSION FIDELITY FACTOR 18"/>
    <property type="match status" value="1"/>
</dbReference>
<dbReference type="GO" id="GO:0016887">
    <property type="term" value="F:ATP hydrolysis activity"/>
    <property type="evidence" value="ECO:0007669"/>
    <property type="project" value="InterPro"/>
</dbReference>
<organism evidence="3 4">
    <name type="scientific">Branchiostoma belcheri</name>
    <name type="common">Amphioxus</name>
    <dbReference type="NCBI Taxonomy" id="7741"/>
    <lineage>
        <taxon>Eukaryota</taxon>
        <taxon>Metazoa</taxon>
        <taxon>Chordata</taxon>
        <taxon>Cephalochordata</taxon>
        <taxon>Leptocardii</taxon>
        <taxon>Amphioxiformes</taxon>
        <taxon>Branchiostomatidae</taxon>
        <taxon>Branchiostoma</taxon>
    </lineage>
</organism>
<evidence type="ECO:0000259" key="2">
    <source>
        <dbReference type="SMART" id="SM00382"/>
    </source>
</evidence>
<dbReference type="RefSeq" id="XP_019616777.1">
    <property type="nucleotide sequence ID" value="XM_019761218.1"/>
</dbReference>
<feature type="compositionally biased region" description="Basic and acidic residues" evidence="1">
    <location>
        <begin position="433"/>
        <end position="449"/>
    </location>
</feature>
<feature type="compositionally biased region" description="Basic and acidic residues" evidence="1">
    <location>
        <begin position="227"/>
        <end position="245"/>
    </location>
</feature>
<feature type="region of interest" description="Disordered" evidence="1">
    <location>
        <begin position="1239"/>
        <end position="1286"/>
    </location>
</feature>
<dbReference type="InterPro" id="IPR003593">
    <property type="entry name" value="AAA+_ATPase"/>
</dbReference>
<feature type="compositionally biased region" description="Basic and acidic residues" evidence="1">
    <location>
        <begin position="369"/>
        <end position="378"/>
    </location>
</feature>
<feature type="compositionally biased region" description="Basic and acidic residues" evidence="1">
    <location>
        <begin position="499"/>
        <end position="516"/>
    </location>
</feature>
<keyword evidence="3" id="KW-1185">Reference proteome</keyword>
<feature type="region of interest" description="Disordered" evidence="1">
    <location>
        <begin position="63"/>
        <end position="277"/>
    </location>
</feature>
<feature type="compositionally biased region" description="Basic and acidic residues" evidence="1">
    <location>
        <begin position="481"/>
        <end position="492"/>
    </location>
</feature>
<feature type="compositionally biased region" description="Acidic residues" evidence="1">
    <location>
        <begin position="1263"/>
        <end position="1286"/>
    </location>
</feature>
<feature type="region of interest" description="Disordered" evidence="1">
    <location>
        <begin position="1587"/>
        <end position="1606"/>
    </location>
</feature>
<dbReference type="InterPro" id="IPR003959">
    <property type="entry name" value="ATPase_AAA_core"/>
</dbReference>
<dbReference type="GO" id="GO:0003677">
    <property type="term" value="F:DNA binding"/>
    <property type="evidence" value="ECO:0007669"/>
    <property type="project" value="TreeGrafter"/>
</dbReference>
<feature type="compositionally biased region" description="Basic and acidic residues" evidence="1">
    <location>
        <begin position="1160"/>
        <end position="1178"/>
    </location>
</feature>
<feature type="compositionally biased region" description="Low complexity" evidence="1">
    <location>
        <begin position="720"/>
        <end position="730"/>
    </location>
</feature>
<reference evidence="4" key="1">
    <citation type="submission" date="2025-08" db="UniProtKB">
        <authorList>
            <consortium name="RefSeq"/>
        </authorList>
    </citation>
    <scope>IDENTIFICATION</scope>
    <source>
        <tissue evidence="4">Gonad</tissue>
    </source>
</reference>
<feature type="domain" description="AAA+ ATPase" evidence="2">
    <location>
        <begin position="1290"/>
        <end position="1520"/>
    </location>
</feature>
<dbReference type="Gene3D" id="3.40.50.300">
    <property type="entry name" value="P-loop containing nucleotide triphosphate hydrolases"/>
    <property type="match status" value="1"/>
</dbReference>
<evidence type="ECO:0000313" key="4">
    <source>
        <dbReference type="RefSeq" id="XP_019616777.1"/>
    </source>
</evidence>
<feature type="region of interest" description="Disordered" evidence="1">
    <location>
        <begin position="369"/>
        <end position="818"/>
    </location>
</feature>
<name>A0A6P4YDE8_BRABE</name>